<comment type="subcellular location">
    <subcellularLocation>
        <location evidence="10">Endomembrane system</location>
        <topology evidence="10">Single-pass type II membrane protein</topology>
    </subcellularLocation>
    <subcellularLocation>
        <location evidence="1">Golgi apparatus membrane</location>
        <topology evidence="1">Single-pass membrane protein</topology>
    </subcellularLocation>
</comment>
<dbReference type="EMBL" id="ML986611">
    <property type="protein sequence ID" value="KAF2265005.1"/>
    <property type="molecule type" value="Genomic_DNA"/>
</dbReference>
<keyword evidence="9" id="KW-0472">Membrane</keyword>
<dbReference type="InterPro" id="IPR029044">
    <property type="entry name" value="Nucleotide-diphossugar_trans"/>
</dbReference>
<evidence type="ECO:0000256" key="7">
    <source>
        <dbReference type="ARBA" id="ARBA00022989"/>
    </source>
</evidence>
<feature type="chain" id="PRO_5040357913" description="Glycosyltransferase family 32 protein" evidence="12">
    <location>
        <begin position="27"/>
        <end position="385"/>
    </location>
</feature>
<evidence type="ECO:0000256" key="4">
    <source>
        <dbReference type="ARBA" id="ARBA00022679"/>
    </source>
</evidence>
<feature type="signal peptide" evidence="12">
    <location>
        <begin position="1"/>
        <end position="26"/>
    </location>
</feature>
<keyword evidence="8" id="KW-0333">Golgi apparatus</keyword>
<evidence type="ECO:0008006" key="15">
    <source>
        <dbReference type="Google" id="ProtNLM"/>
    </source>
</evidence>
<dbReference type="GO" id="GO:0006487">
    <property type="term" value="P:protein N-linked glycosylation"/>
    <property type="evidence" value="ECO:0007669"/>
    <property type="project" value="TreeGrafter"/>
</dbReference>
<dbReference type="OrthoDB" id="411251at2759"/>
<name>A0A9P4N0K2_9PLEO</name>
<keyword evidence="14" id="KW-1185">Reference proteome</keyword>
<evidence type="ECO:0000256" key="11">
    <source>
        <dbReference type="SAM" id="MobiDB-lite"/>
    </source>
</evidence>
<dbReference type="GO" id="GO:0000009">
    <property type="term" value="F:alpha-1,6-mannosyltransferase activity"/>
    <property type="evidence" value="ECO:0007669"/>
    <property type="project" value="InterPro"/>
</dbReference>
<evidence type="ECO:0000256" key="10">
    <source>
        <dbReference type="ARBA" id="ARBA00060399"/>
    </source>
</evidence>
<evidence type="ECO:0000256" key="1">
    <source>
        <dbReference type="ARBA" id="ARBA00004194"/>
    </source>
</evidence>
<dbReference type="Pfam" id="PF04488">
    <property type="entry name" value="Gly_transf_sug"/>
    <property type="match status" value="1"/>
</dbReference>
<dbReference type="Gene3D" id="3.90.550.20">
    <property type="match status" value="1"/>
</dbReference>
<gene>
    <name evidence="13" type="ORF">CC78DRAFT_210517</name>
</gene>
<dbReference type="PANTHER" id="PTHR31834">
    <property type="entry name" value="INITIATION-SPECIFIC ALPHA-1,6-MANNOSYLTRANSFERASE"/>
    <property type="match status" value="1"/>
</dbReference>
<evidence type="ECO:0000256" key="2">
    <source>
        <dbReference type="ARBA" id="ARBA00009003"/>
    </source>
</evidence>
<dbReference type="FunFam" id="3.90.550.20:FF:000002">
    <property type="entry name" value="Initiation-specific alpha-1,6-mannosyltransferase"/>
    <property type="match status" value="1"/>
</dbReference>
<evidence type="ECO:0000256" key="5">
    <source>
        <dbReference type="ARBA" id="ARBA00022692"/>
    </source>
</evidence>
<dbReference type="PANTHER" id="PTHR31834:SF1">
    <property type="entry name" value="INITIATION-SPECIFIC ALPHA-1,6-MANNOSYLTRANSFERASE"/>
    <property type="match status" value="1"/>
</dbReference>
<dbReference type="InterPro" id="IPR007577">
    <property type="entry name" value="GlycoTrfase_DXD_sugar-bd_CS"/>
</dbReference>
<reference evidence="14" key="1">
    <citation type="journal article" date="2020" name="Stud. Mycol.">
        <title>101 Dothideomycetes genomes: A test case for predicting lifestyles and emergence of pathogens.</title>
        <authorList>
            <person name="Haridas S."/>
            <person name="Albert R."/>
            <person name="Binder M."/>
            <person name="Bloem J."/>
            <person name="LaButti K."/>
            <person name="Salamov A."/>
            <person name="Andreopoulos B."/>
            <person name="Baker S."/>
            <person name="Barry K."/>
            <person name="Bills G."/>
            <person name="Bluhm B."/>
            <person name="Cannon C."/>
            <person name="Castanera R."/>
            <person name="Culley D."/>
            <person name="Daum C."/>
            <person name="Ezra D."/>
            <person name="Gonzalez J."/>
            <person name="Henrissat B."/>
            <person name="Kuo A."/>
            <person name="Liang C."/>
            <person name="Lipzen A."/>
            <person name="Lutzoni F."/>
            <person name="Magnuson J."/>
            <person name="Mondo S."/>
            <person name="Nolan M."/>
            <person name="Ohm R."/>
            <person name="Pangilinan J."/>
            <person name="Park H.-J."/>
            <person name="Ramirez L."/>
            <person name="Alfaro M."/>
            <person name="Sun H."/>
            <person name="Tritt A."/>
            <person name="Yoshinaga Y."/>
            <person name="Zwiers L.-H."/>
            <person name="Turgeon B."/>
            <person name="Goodwin S."/>
            <person name="Spatafora J."/>
            <person name="Crous P."/>
            <person name="Grigoriev I."/>
        </authorList>
    </citation>
    <scope>NUCLEOTIDE SEQUENCE [LARGE SCALE GENOMIC DNA]</scope>
    <source>
        <strain evidence="14">CBS 304.66</strain>
    </source>
</reference>
<dbReference type="AlphaFoldDB" id="A0A9P4N0K2"/>
<evidence type="ECO:0000256" key="3">
    <source>
        <dbReference type="ARBA" id="ARBA00022676"/>
    </source>
</evidence>
<evidence type="ECO:0000313" key="13">
    <source>
        <dbReference type="EMBL" id="KAF2265005.1"/>
    </source>
</evidence>
<dbReference type="InterPro" id="IPR039367">
    <property type="entry name" value="Och1-like"/>
</dbReference>
<accession>A0A9P4N0K2</accession>
<dbReference type="Proteomes" id="UP000800093">
    <property type="component" value="Unassembled WGS sequence"/>
</dbReference>
<keyword evidence="5" id="KW-0812">Transmembrane</keyword>
<evidence type="ECO:0000256" key="6">
    <source>
        <dbReference type="ARBA" id="ARBA00022968"/>
    </source>
</evidence>
<dbReference type="GO" id="GO:0000136">
    <property type="term" value="C:mannan polymerase complex"/>
    <property type="evidence" value="ECO:0007669"/>
    <property type="project" value="TreeGrafter"/>
</dbReference>
<protein>
    <recommendedName>
        <fullName evidence="15">Glycosyltransferase family 32 protein</fullName>
    </recommendedName>
</protein>
<evidence type="ECO:0000313" key="14">
    <source>
        <dbReference type="Proteomes" id="UP000800093"/>
    </source>
</evidence>
<proteinExistence type="inferred from homology"/>
<sequence length="385" mass="43910">MLSFRKAIVLALGLLTLFFVFRSHHSSSNPPPANFKNANDLPKPASLTKPKPQPQQPPKQEPTQSADKAFNTPDASVKKPKTQISLEDLRKKPLKQQLQYQFPYDVEAKFPAYIWQTWKYTPQQGEFDEMFREAEASWTIQHPSFVHEVITDQVAVHLIRHLYASVPEVLEAYHALPLPVLKADFFRYLILLARGGIYSDIDTAALKSAADWIPADVPTNTYGMVIGIEADPDRPDWADWYSRRIQFCQWTIQAKPGHPVLVDVVANITQETLKRKADNRLNKDHKGIIEFTGPALWTDTIFEFFNNPDYFDMTSSKGNITWEHFTGMKSPKKVGDVIILPITSFSPGIKTMNAGDEDDPMAFVKHNFEGTWKPENERHIGEIFN</sequence>
<comment type="caution">
    <text evidence="13">The sequence shown here is derived from an EMBL/GenBank/DDBJ whole genome shotgun (WGS) entry which is preliminary data.</text>
</comment>
<organism evidence="13 14">
    <name type="scientific">Lojkania enalia</name>
    <dbReference type="NCBI Taxonomy" id="147567"/>
    <lineage>
        <taxon>Eukaryota</taxon>
        <taxon>Fungi</taxon>
        <taxon>Dikarya</taxon>
        <taxon>Ascomycota</taxon>
        <taxon>Pezizomycotina</taxon>
        <taxon>Dothideomycetes</taxon>
        <taxon>Pleosporomycetidae</taxon>
        <taxon>Pleosporales</taxon>
        <taxon>Pleosporales incertae sedis</taxon>
        <taxon>Lojkania</taxon>
    </lineage>
</organism>
<keyword evidence="7" id="KW-1133">Transmembrane helix</keyword>
<keyword evidence="4" id="KW-0808">Transferase</keyword>
<feature type="region of interest" description="Disordered" evidence="11">
    <location>
        <begin position="27"/>
        <end position="83"/>
    </location>
</feature>
<keyword evidence="3" id="KW-0328">Glycosyltransferase</keyword>
<evidence type="ECO:0000256" key="8">
    <source>
        <dbReference type="ARBA" id="ARBA00023034"/>
    </source>
</evidence>
<evidence type="ECO:0000256" key="9">
    <source>
        <dbReference type="ARBA" id="ARBA00023136"/>
    </source>
</evidence>
<comment type="similarity">
    <text evidence="2">Belongs to the glycosyltransferase 32 family.</text>
</comment>
<evidence type="ECO:0000256" key="12">
    <source>
        <dbReference type="SAM" id="SignalP"/>
    </source>
</evidence>
<keyword evidence="12" id="KW-0732">Signal</keyword>
<dbReference type="SUPFAM" id="SSF53448">
    <property type="entry name" value="Nucleotide-diphospho-sugar transferases"/>
    <property type="match status" value="1"/>
</dbReference>
<keyword evidence="6" id="KW-0735">Signal-anchor</keyword>
<feature type="compositionally biased region" description="Pro residues" evidence="11">
    <location>
        <begin position="51"/>
        <end position="60"/>
    </location>
</feature>